<dbReference type="CDD" id="cd23836">
    <property type="entry name" value="DRWD-C_CENP-O"/>
    <property type="match status" value="1"/>
</dbReference>
<evidence type="ECO:0000313" key="8">
    <source>
        <dbReference type="EMBL" id="KNC49538.1"/>
    </source>
</evidence>
<evidence type="ECO:0000256" key="3">
    <source>
        <dbReference type="ARBA" id="ARBA00007321"/>
    </source>
</evidence>
<dbReference type="AlphaFoldDB" id="A0A0L0DDZ3"/>
<evidence type="ECO:0000313" key="9">
    <source>
        <dbReference type="Proteomes" id="UP000054408"/>
    </source>
</evidence>
<dbReference type="GO" id="GO:0005634">
    <property type="term" value="C:nucleus"/>
    <property type="evidence" value="ECO:0007669"/>
    <property type="project" value="UniProtKB-SubCell"/>
</dbReference>
<evidence type="ECO:0000256" key="6">
    <source>
        <dbReference type="ARBA" id="ARBA00023328"/>
    </source>
</evidence>
<proteinExistence type="inferred from homology"/>
<evidence type="ECO:0008006" key="10">
    <source>
        <dbReference type="Google" id="ProtNLM"/>
    </source>
</evidence>
<feature type="coiled-coil region" evidence="7">
    <location>
        <begin position="32"/>
        <end position="66"/>
    </location>
</feature>
<dbReference type="EMBL" id="GL349456">
    <property type="protein sequence ID" value="KNC49538.1"/>
    <property type="molecule type" value="Genomic_DNA"/>
</dbReference>
<comment type="similarity">
    <text evidence="3">Belongs to the CENP-O/MCM21 family.</text>
</comment>
<protein>
    <recommendedName>
        <fullName evidence="10">Centromere protein O</fullName>
    </recommendedName>
</protein>
<evidence type="ECO:0000256" key="7">
    <source>
        <dbReference type="SAM" id="Coils"/>
    </source>
</evidence>
<keyword evidence="9" id="KW-1185">Reference proteome</keyword>
<keyword evidence="6" id="KW-0137">Centromere</keyword>
<dbReference type="CDD" id="cd23835">
    <property type="entry name" value="DRWD-N_CENP-O"/>
    <property type="match status" value="1"/>
</dbReference>
<keyword evidence="5" id="KW-0539">Nucleus</keyword>
<organism evidence="8 9">
    <name type="scientific">Thecamonas trahens ATCC 50062</name>
    <dbReference type="NCBI Taxonomy" id="461836"/>
    <lineage>
        <taxon>Eukaryota</taxon>
        <taxon>Apusozoa</taxon>
        <taxon>Apusomonadida</taxon>
        <taxon>Apusomonadidae</taxon>
        <taxon>Thecamonas</taxon>
    </lineage>
</organism>
<dbReference type="STRING" id="461836.A0A0L0DDZ3"/>
<evidence type="ECO:0000256" key="4">
    <source>
        <dbReference type="ARBA" id="ARBA00022454"/>
    </source>
</evidence>
<dbReference type="Proteomes" id="UP000054408">
    <property type="component" value="Unassembled WGS sequence"/>
</dbReference>
<name>A0A0L0DDZ3_THETB</name>
<dbReference type="OrthoDB" id="10050372at2759"/>
<dbReference type="PANTHER" id="PTHR14582:SF1">
    <property type="entry name" value="CENTROMERE PROTEIN O"/>
    <property type="match status" value="1"/>
</dbReference>
<dbReference type="InterPro" id="IPR018464">
    <property type="entry name" value="CENP-O"/>
</dbReference>
<dbReference type="PANTHER" id="PTHR14582">
    <property type="entry name" value="INNER KINETOCHORE SUBUNIT MAL2"/>
    <property type="match status" value="1"/>
</dbReference>
<sequence>MEVSRGLTTATLDALTALVDNVNALAAVQTNNKEMFSSLRAMQEEARRLQKKHDELVVRLRNVRRRSEATVRAQVAAGAEVVAGAGEGEGEGGLVKAVEGDALEKLQDDVAQRVGERADEDLLQAYRLAGKSVFPVGDDKLGIRFETFYQGAFFESYFVILALDEEAGKPPSVFRHTLPHFLPLDAVASEFLGKSVATFIEKVSDLLHAFVARREHVRVLQEMHGELVSNVATTLAFDVVQFTGVVPSGDGDTAGAQAEFQIVYDKLDDELPSRAAVNQVPSRKRRAETLTSSGEPAAKRLKGLERVFLESALPDAYAFVVSGSEA</sequence>
<keyword evidence="4" id="KW-0158">Chromosome</keyword>
<accession>A0A0L0DDZ3</accession>
<dbReference type="eggNOG" id="ENOG502QUFG">
    <property type="taxonomic scope" value="Eukaryota"/>
</dbReference>
<dbReference type="GeneID" id="25564951"/>
<gene>
    <name evidence="8" type="ORF">AMSG_05566</name>
</gene>
<evidence type="ECO:0000256" key="1">
    <source>
        <dbReference type="ARBA" id="ARBA00004123"/>
    </source>
</evidence>
<dbReference type="RefSeq" id="XP_013757650.1">
    <property type="nucleotide sequence ID" value="XM_013902196.1"/>
</dbReference>
<evidence type="ECO:0000256" key="5">
    <source>
        <dbReference type="ARBA" id="ARBA00023242"/>
    </source>
</evidence>
<reference evidence="8 9" key="1">
    <citation type="submission" date="2010-05" db="EMBL/GenBank/DDBJ databases">
        <title>The Genome Sequence of Thecamonas trahens ATCC 50062.</title>
        <authorList>
            <consortium name="The Broad Institute Genome Sequencing Platform"/>
            <person name="Russ C."/>
            <person name="Cuomo C."/>
            <person name="Shea T."/>
            <person name="Young S.K."/>
            <person name="Zeng Q."/>
            <person name="Koehrsen M."/>
            <person name="Haas B."/>
            <person name="Borodovsky M."/>
            <person name="Guigo R."/>
            <person name="Alvarado L."/>
            <person name="Berlin A."/>
            <person name="Bochicchio J."/>
            <person name="Borenstein D."/>
            <person name="Chapman S."/>
            <person name="Chen Z."/>
            <person name="Freedman E."/>
            <person name="Gellesch M."/>
            <person name="Goldberg J."/>
            <person name="Griggs A."/>
            <person name="Gujja S."/>
            <person name="Heilman E."/>
            <person name="Heiman D."/>
            <person name="Hepburn T."/>
            <person name="Howarth C."/>
            <person name="Jen D."/>
            <person name="Larson L."/>
            <person name="Mehta T."/>
            <person name="Park D."/>
            <person name="Pearson M."/>
            <person name="Roberts A."/>
            <person name="Saif S."/>
            <person name="Shenoy N."/>
            <person name="Sisk P."/>
            <person name="Stolte C."/>
            <person name="Sykes S."/>
            <person name="Thomson T."/>
            <person name="Walk T."/>
            <person name="White J."/>
            <person name="Yandava C."/>
            <person name="Burger G."/>
            <person name="Gray M.W."/>
            <person name="Holland P.W.H."/>
            <person name="King N."/>
            <person name="Lang F.B.F."/>
            <person name="Roger A.J."/>
            <person name="Ruiz-Trillo I."/>
            <person name="Lander E."/>
            <person name="Nusbaum C."/>
        </authorList>
    </citation>
    <scope>NUCLEOTIDE SEQUENCE [LARGE SCALE GENOMIC DNA]</scope>
    <source>
        <strain evidence="8 9">ATCC 50062</strain>
    </source>
</reference>
<comment type="subcellular location">
    <subcellularLocation>
        <location evidence="2">Chromosome</location>
        <location evidence="2">Centromere</location>
    </subcellularLocation>
    <subcellularLocation>
        <location evidence="1">Nucleus</location>
    </subcellularLocation>
</comment>
<keyword evidence="7" id="KW-0175">Coiled coil</keyword>
<dbReference type="GO" id="GO:0031511">
    <property type="term" value="C:Mis6-Sim4 complex"/>
    <property type="evidence" value="ECO:0007669"/>
    <property type="project" value="TreeGrafter"/>
</dbReference>
<evidence type="ECO:0000256" key="2">
    <source>
        <dbReference type="ARBA" id="ARBA00004584"/>
    </source>
</evidence>
<dbReference type="Pfam" id="PF09496">
    <property type="entry name" value="CENP-O"/>
    <property type="match status" value="1"/>
</dbReference>